<keyword evidence="2" id="KW-1185">Reference proteome</keyword>
<evidence type="ECO:0000313" key="2">
    <source>
        <dbReference type="Proteomes" id="UP000789860"/>
    </source>
</evidence>
<gene>
    <name evidence="1" type="ORF">SCALOS_LOCUS7408</name>
</gene>
<reference evidence="1" key="1">
    <citation type="submission" date="2021-06" db="EMBL/GenBank/DDBJ databases">
        <authorList>
            <person name="Kallberg Y."/>
            <person name="Tangrot J."/>
            <person name="Rosling A."/>
        </authorList>
    </citation>
    <scope>NUCLEOTIDE SEQUENCE</scope>
    <source>
        <strain evidence="1">AU212A</strain>
    </source>
</reference>
<organism evidence="1 2">
    <name type="scientific">Scutellospora calospora</name>
    <dbReference type="NCBI Taxonomy" id="85575"/>
    <lineage>
        <taxon>Eukaryota</taxon>
        <taxon>Fungi</taxon>
        <taxon>Fungi incertae sedis</taxon>
        <taxon>Mucoromycota</taxon>
        <taxon>Glomeromycotina</taxon>
        <taxon>Glomeromycetes</taxon>
        <taxon>Diversisporales</taxon>
        <taxon>Gigasporaceae</taxon>
        <taxon>Scutellospora</taxon>
    </lineage>
</organism>
<protein>
    <submittedName>
        <fullName evidence="1">6303_t:CDS:1</fullName>
    </submittedName>
</protein>
<accession>A0ACA9MUY3</accession>
<comment type="caution">
    <text evidence="1">The sequence shown here is derived from an EMBL/GenBank/DDBJ whole genome shotgun (WGS) entry which is preliminary data.</text>
</comment>
<name>A0ACA9MUY3_9GLOM</name>
<dbReference type="EMBL" id="CAJVPM010016459">
    <property type="protein sequence ID" value="CAG8614177.1"/>
    <property type="molecule type" value="Genomic_DNA"/>
</dbReference>
<dbReference type="Proteomes" id="UP000789860">
    <property type="component" value="Unassembled WGS sequence"/>
</dbReference>
<evidence type="ECO:0000313" key="1">
    <source>
        <dbReference type="EMBL" id="CAG8614177.1"/>
    </source>
</evidence>
<sequence>MTTRKVLGELHIQNVSEQEQTNKQKNKRNISEKETDRKVKKTKNCDVHELELGQKEFDDTSCNLGDILDEVEYINILETIPNKHNTEIKALSELYKNQFPQWYVELTSGFNILLYGYGSKKELLEEFSETYLRDNPLIVINGFYPELDIWETFMQIIDGININVNVKSGSRASLEKLTTLIQEYFLNLDRDFQLLYIVIHNIDGQNLRTLQIQNCLSILASCPNIYLIASVDDVNATLLFDQDRTAKFNWVWHDTSTFKSYETDK</sequence>
<proteinExistence type="predicted"/>